<dbReference type="RefSeq" id="WP_167354786.1">
    <property type="nucleotide sequence ID" value="NZ_FNCH01000018.1"/>
</dbReference>
<dbReference type="AlphaFoldDB" id="A0A1G8ACB4"/>
<reference evidence="3" key="1">
    <citation type="submission" date="2016-10" db="EMBL/GenBank/DDBJ databases">
        <authorList>
            <person name="Varghese N."/>
            <person name="Submissions S."/>
        </authorList>
    </citation>
    <scope>NUCLEOTIDE SEQUENCE [LARGE SCALE GENOMIC DNA]</scope>
    <source>
        <strain evidence="3">DSM 17933</strain>
    </source>
</reference>
<organism evidence="2 3">
    <name type="scientific">Pedobacter terrae</name>
    <dbReference type="NCBI Taxonomy" id="405671"/>
    <lineage>
        <taxon>Bacteria</taxon>
        <taxon>Pseudomonadati</taxon>
        <taxon>Bacteroidota</taxon>
        <taxon>Sphingobacteriia</taxon>
        <taxon>Sphingobacteriales</taxon>
        <taxon>Sphingobacteriaceae</taxon>
        <taxon>Pedobacter</taxon>
    </lineage>
</organism>
<evidence type="ECO:0000313" key="2">
    <source>
        <dbReference type="EMBL" id="SDH18503.1"/>
    </source>
</evidence>
<accession>A0A1G8ACB4</accession>
<dbReference type="PANTHER" id="PTHR36919:SF2">
    <property type="entry name" value="BLL6627 PROTEIN"/>
    <property type="match status" value="1"/>
</dbReference>
<feature type="domain" description="DUF2147" evidence="1">
    <location>
        <begin position="54"/>
        <end position="170"/>
    </location>
</feature>
<name>A0A1G8ACB4_9SPHI</name>
<dbReference type="Proteomes" id="UP000199643">
    <property type="component" value="Unassembled WGS sequence"/>
</dbReference>
<proteinExistence type="predicted"/>
<evidence type="ECO:0000259" key="1">
    <source>
        <dbReference type="Pfam" id="PF09917"/>
    </source>
</evidence>
<dbReference type="STRING" id="405671.SAMN05421827_11881"/>
<sequence>MKIKCNLAFKTENISRMSRSQKSFCILLTILFSFTFFQQGVLAQNATGSQRICGLWENTDKSLRIHIFMQKQEFKAKVVWFSDTEGKPMSYWKDKRNPDPKLRNRSILGMSILSNLTYNKKNRTWENGKVYDSKHGREWNAAASIDKNDLLKVRGYWHFKWIGKTMVFHRLR</sequence>
<evidence type="ECO:0000313" key="3">
    <source>
        <dbReference type="Proteomes" id="UP000199643"/>
    </source>
</evidence>
<gene>
    <name evidence="2" type="ORF">SAMN05421827_11881</name>
</gene>
<dbReference type="InterPro" id="IPR019223">
    <property type="entry name" value="DUF2147"/>
</dbReference>
<dbReference type="EMBL" id="FNCH01000018">
    <property type="protein sequence ID" value="SDH18503.1"/>
    <property type="molecule type" value="Genomic_DNA"/>
</dbReference>
<dbReference type="Gene3D" id="2.40.128.520">
    <property type="match status" value="1"/>
</dbReference>
<dbReference type="Pfam" id="PF09917">
    <property type="entry name" value="DUF2147"/>
    <property type="match status" value="1"/>
</dbReference>
<keyword evidence="3" id="KW-1185">Reference proteome</keyword>
<dbReference type="PANTHER" id="PTHR36919">
    <property type="entry name" value="BLR1215 PROTEIN"/>
    <property type="match status" value="1"/>
</dbReference>
<protein>
    <recommendedName>
        <fullName evidence="1">DUF2147 domain-containing protein</fullName>
    </recommendedName>
</protein>